<dbReference type="EMBL" id="BGZO01000007">
    <property type="protein sequence ID" value="GBR75783.1"/>
    <property type="molecule type" value="Genomic_DNA"/>
</dbReference>
<dbReference type="InterPro" id="IPR009045">
    <property type="entry name" value="Zn_M74/Hedgehog-like"/>
</dbReference>
<reference evidence="1 2" key="1">
    <citation type="journal article" date="2019" name="ISME J.">
        <title>Genome analyses of uncultured TG2/ZB3 bacteria in 'Margulisbacteria' specifically attached to ectosymbiotic spirochetes of protists in the termite gut.</title>
        <authorList>
            <person name="Utami Y.D."/>
            <person name="Kuwahara H."/>
            <person name="Igai K."/>
            <person name="Murakami T."/>
            <person name="Sugaya K."/>
            <person name="Morikawa T."/>
            <person name="Nagura Y."/>
            <person name="Yuki M."/>
            <person name="Deevong P."/>
            <person name="Inoue T."/>
            <person name="Kihara K."/>
            <person name="Lo N."/>
            <person name="Yamada A."/>
            <person name="Ohkuma M."/>
            <person name="Hongoh Y."/>
        </authorList>
    </citation>
    <scope>NUCLEOTIDE SEQUENCE [LARGE SCALE GENOMIC DNA]</scope>
    <source>
        <strain evidence="1">NkOx7-02</strain>
    </source>
</reference>
<sequence>MGYRPQHYKIQELVNPKLLSEFGEAKCWEMLDADLLYMADAIRDKYGAIGVNYGGLVDCGLRDWRNPTTGSSASAHCHGKALDLHILNIPQTVGAYDKVREELLDNAMFLRLCFETGVNWLHIDINNREYRTFSA</sequence>
<dbReference type="Proteomes" id="UP000275925">
    <property type="component" value="Unassembled WGS sequence"/>
</dbReference>
<evidence type="ECO:0008006" key="3">
    <source>
        <dbReference type="Google" id="ProtNLM"/>
    </source>
</evidence>
<protein>
    <recommendedName>
        <fullName evidence="3">Peptidase M15</fullName>
    </recommendedName>
</protein>
<organism evidence="1 2">
    <name type="scientific">Candidatus Termititenax persephonae</name>
    <dbReference type="NCBI Taxonomy" id="2218525"/>
    <lineage>
        <taxon>Bacteria</taxon>
        <taxon>Bacillati</taxon>
        <taxon>Candidatus Margulisiibacteriota</taxon>
        <taxon>Candidatus Termititenacia</taxon>
        <taxon>Candidatus Termititenacales</taxon>
        <taxon>Candidatus Termititenacaceae</taxon>
        <taxon>Candidatus Termititenax</taxon>
    </lineage>
</organism>
<keyword evidence="2" id="KW-1185">Reference proteome</keyword>
<evidence type="ECO:0000313" key="1">
    <source>
        <dbReference type="EMBL" id="GBR75783.1"/>
    </source>
</evidence>
<accession>A0A388TFF6</accession>
<name>A0A388TFF6_9BACT</name>
<evidence type="ECO:0000313" key="2">
    <source>
        <dbReference type="Proteomes" id="UP000275925"/>
    </source>
</evidence>
<proteinExistence type="predicted"/>
<dbReference type="SUPFAM" id="SSF55166">
    <property type="entry name" value="Hedgehog/DD-peptidase"/>
    <property type="match status" value="1"/>
</dbReference>
<dbReference type="AlphaFoldDB" id="A0A388TFF6"/>
<gene>
    <name evidence="1" type="ORF">NO2_0419</name>
</gene>
<dbReference type="Gene3D" id="3.30.1380.10">
    <property type="match status" value="1"/>
</dbReference>
<comment type="caution">
    <text evidence="1">The sequence shown here is derived from an EMBL/GenBank/DDBJ whole genome shotgun (WGS) entry which is preliminary data.</text>
</comment>